<dbReference type="InParanoid" id="A0A2P5C215"/>
<feature type="compositionally biased region" description="Basic and acidic residues" evidence="1">
    <location>
        <begin position="127"/>
        <end position="142"/>
    </location>
</feature>
<feature type="compositionally biased region" description="Acidic residues" evidence="1">
    <location>
        <begin position="143"/>
        <end position="161"/>
    </location>
</feature>
<keyword evidence="2" id="KW-0472">Membrane</keyword>
<protein>
    <submittedName>
        <fullName evidence="3">Transmembrane protein</fullName>
    </submittedName>
</protein>
<keyword evidence="2 3" id="KW-0812">Transmembrane</keyword>
<organism evidence="3 4">
    <name type="scientific">Trema orientale</name>
    <name type="common">Charcoal tree</name>
    <name type="synonym">Celtis orientalis</name>
    <dbReference type="NCBI Taxonomy" id="63057"/>
    <lineage>
        <taxon>Eukaryota</taxon>
        <taxon>Viridiplantae</taxon>
        <taxon>Streptophyta</taxon>
        <taxon>Embryophyta</taxon>
        <taxon>Tracheophyta</taxon>
        <taxon>Spermatophyta</taxon>
        <taxon>Magnoliopsida</taxon>
        <taxon>eudicotyledons</taxon>
        <taxon>Gunneridae</taxon>
        <taxon>Pentapetalae</taxon>
        <taxon>rosids</taxon>
        <taxon>fabids</taxon>
        <taxon>Rosales</taxon>
        <taxon>Cannabaceae</taxon>
        <taxon>Trema</taxon>
    </lineage>
</organism>
<feature type="transmembrane region" description="Helical" evidence="2">
    <location>
        <begin position="72"/>
        <end position="91"/>
    </location>
</feature>
<evidence type="ECO:0000256" key="1">
    <source>
        <dbReference type="SAM" id="MobiDB-lite"/>
    </source>
</evidence>
<dbReference type="AlphaFoldDB" id="A0A2P5C215"/>
<name>A0A2P5C215_TREOI</name>
<reference evidence="4" key="1">
    <citation type="submission" date="2016-06" db="EMBL/GenBank/DDBJ databases">
        <title>Parallel loss of symbiosis genes in relatives of nitrogen-fixing non-legume Parasponia.</title>
        <authorList>
            <person name="Van Velzen R."/>
            <person name="Holmer R."/>
            <person name="Bu F."/>
            <person name="Rutten L."/>
            <person name="Van Zeijl A."/>
            <person name="Liu W."/>
            <person name="Santuari L."/>
            <person name="Cao Q."/>
            <person name="Sharma T."/>
            <person name="Shen D."/>
            <person name="Roswanjaya Y."/>
            <person name="Wardhani T."/>
            <person name="Kalhor M.S."/>
            <person name="Jansen J."/>
            <person name="Van den Hoogen J."/>
            <person name="Gungor B."/>
            <person name="Hartog M."/>
            <person name="Hontelez J."/>
            <person name="Verver J."/>
            <person name="Yang W.-C."/>
            <person name="Schijlen E."/>
            <person name="Repin R."/>
            <person name="Schilthuizen M."/>
            <person name="Schranz E."/>
            <person name="Heidstra R."/>
            <person name="Miyata K."/>
            <person name="Fedorova E."/>
            <person name="Kohlen W."/>
            <person name="Bisseling T."/>
            <person name="Smit S."/>
            <person name="Geurts R."/>
        </authorList>
    </citation>
    <scope>NUCLEOTIDE SEQUENCE [LARGE SCALE GENOMIC DNA]</scope>
    <source>
        <strain evidence="4">cv. RG33-2</strain>
    </source>
</reference>
<sequence length="193" mass="21781">MDNVKDTNNSSKKAVKKFLLSVSVSAISFTFMFSYSSLLVPFFFNSFTNAYFSAFTKQPSSFTTLTTLDKSYVFLLFNGILVILVKNSGLIGNISPELDSKTNDVVSPSSSTVLIKTTPVKPSFDSEQVKDDHDEEKERELNDTNEEEEEGEEEEEEEEEGVGLPSSEEFNKKCDEFIRRVKEEIMLGALYIQ</sequence>
<dbReference type="PANTHER" id="PTHR34947:SF3">
    <property type="entry name" value="TRANSMEMBRANE PROTEIN"/>
    <property type="match status" value="1"/>
</dbReference>
<gene>
    <name evidence="3" type="ORF">TorRG33x02_300630</name>
</gene>
<feature type="region of interest" description="Disordered" evidence="1">
    <location>
        <begin position="123"/>
        <end position="169"/>
    </location>
</feature>
<comment type="caution">
    <text evidence="3">The sequence shown here is derived from an EMBL/GenBank/DDBJ whole genome shotgun (WGS) entry which is preliminary data.</text>
</comment>
<proteinExistence type="predicted"/>
<evidence type="ECO:0000313" key="3">
    <source>
        <dbReference type="EMBL" id="PON55054.1"/>
    </source>
</evidence>
<evidence type="ECO:0000313" key="4">
    <source>
        <dbReference type="Proteomes" id="UP000237000"/>
    </source>
</evidence>
<dbReference type="PANTHER" id="PTHR34947">
    <property type="entry name" value="TRANSMEMBRANE PROTEIN"/>
    <property type="match status" value="1"/>
</dbReference>
<keyword evidence="2" id="KW-1133">Transmembrane helix</keyword>
<feature type="transmembrane region" description="Helical" evidence="2">
    <location>
        <begin position="18"/>
        <end position="44"/>
    </location>
</feature>
<accession>A0A2P5C215</accession>
<dbReference type="EMBL" id="JXTC01000424">
    <property type="protein sequence ID" value="PON55054.1"/>
    <property type="molecule type" value="Genomic_DNA"/>
</dbReference>
<keyword evidence="4" id="KW-1185">Reference proteome</keyword>
<dbReference type="Proteomes" id="UP000237000">
    <property type="component" value="Unassembled WGS sequence"/>
</dbReference>
<dbReference type="OrthoDB" id="1727102at2759"/>
<evidence type="ECO:0000256" key="2">
    <source>
        <dbReference type="SAM" id="Phobius"/>
    </source>
</evidence>
<dbReference type="STRING" id="63057.A0A2P5C215"/>